<keyword evidence="15" id="KW-1185">Reference proteome</keyword>
<comment type="pathway">
    <text evidence="2 12">Glycolipid biosynthesis; glycosylphosphatidylinositol-anchor biosynthesis.</text>
</comment>
<evidence type="ECO:0000256" key="2">
    <source>
        <dbReference type="ARBA" id="ARBA00004687"/>
    </source>
</evidence>
<feature type="transmembrane region" description="Helical" evidence="12">
    <location>
        <begin position="239"/>
        <end position="261"/>
    </location>
</feature>
<dbReference type="GO" id="GO:0006506">
    <property type="term" value="P:GPI anchor biosynthetic process"/>
    <property type="evidence" value="ECO:0007669"/>
    <property type="project" value="UniProtKB-UniPathway"/>
</dbReference>
<keyword evidence="11 12" id="KW-0472">Membrane</keyword>
<dbReference type="Pfam" id="PF04188">
    <property type="entry name" value="Mannosyl_trans2"/>
    <property type="match status" value="2"/>
</dbReference>
<dbReference type="Proteomes" id="UP000013776">
    <property type="component" value="Unassembled WGS sequence"/>
</dbReference>
<feature type="transmembrane region" description="Helical" evidence="12">
    <location>
        <begin position="130"/>
        <end position="152"/>
    </location>
</feature>
<feature type="transmembrane region" description="Helical" evidence="12">
    <location>
        <begin position="297"/>
        <end position="318"/>
    </location>
</feature>
<feature type="transmembrane region" description="Helical" evidence="12">
    <location>
        <begin position="365"/>
        <end position="388"/>
    </location>
</feature>
<evidence type="ECO:0000256" key="10">
    <source>
        <dbReference type="ARBA" id="ARBA00022989"/>
    </source>
</evidence>
<comment type="function">
    <text evidence="12">Mannosyltransferase involved in glycosylphosphatidylinositol-anchor biosynthesis.</text>
</comment>
<protein>
    <recommendedName>
        <fullName evidence="4 12">GPI mannosyltransferase 2</fullName>
        <ecNumber evidence="12">2.4.1.-</ecNumber>
    </recommendedName>
</protein>
<dbReference type="GO" id="GO:0004376">
    <property type="term" value="F:GPI mannosyltransferase activity"/>
    <property type="evidence" value="ECO:0007669"/>
    <property type="project" value="InterPro"/>
</dbReference>
<evidence type="ECO:0000256" key="8">
    <source>
        <dbReference type="ARBA" id="ARBA00022692"/>
    </source>
</evidence>
<comment type="similarity">
    <text evidence="3 12">Belongs to the PIGV family.</text>
</comment>
<keyword evidence="6 12" id="KW-0328">Glycosyltransferase</keyword>
<comment type="subcellular location">
    <subcellularLocation>
        <location evidence="1 12">Endoplasmic reticulum membrane</location>
        <topology evidence="1 12">Multi-pass membrane protein</topology>
    </subcellularLocation>
</comment>
<dbReference type="GO" id="GO:0000009">
    <property type="term" value="F:alpha-1,6-mannosyltransferase activity"/>
    <property type="evidence" value="ECO:0007669"/>
    <property type="project" value="InterPro"/>
</dbReference>
<accession>R4XAF2</accession>
<feature type="compositionally biased region" description="Basic residues" evidence="13">
    <location>
        <begin position="35"/>
        <end position="44"/>
    </location>
</feature>
<evidence type="ECO:0000256" key="11">
    <source>
        <dbReference type="ARBA" id="ARBA00023136"/>
    </source>
</evidence>
<evidence type="ECO:0000313" key="15">
    <source>
        <dbReference type="Proteomes" id="UP000013776"/>
    </source>
</evidence>
<evidence type="ECO:0000256" key="5">
    <source>
        <dbReference type="ARBA" id="ARBA00022502"/>
    </source>
</evidence>
<proteinExistence type="inferred from homology"/>
<feature type="transmembrane region" description="Helical" evidence="12">
    <location>
        <begin position="54"/>
        <end position="76"/>
    </location>
</feature>
<dbReference type="eggNOG" id="KOG2647">
    <property type="taxonomic scope" value="Eukaryota"/>
</dbReference>
<keyword evidence="8 12" id="KW-0812">Transmembrane</keyword>
<reference evidence="14 15" key="1">
    <citation type="journal article" date="2013" name="MBio">
        <title>Genome sequencing of the plant pathogen Taphrina deformans, the causal agent of peach leaf curl.</title>
        <authorList>
            <person name="Cisse O.H."/>
            <person name="Almeida J.M.G.C.F."/>
            <person name="Fonseca A."/>
            <person name="Kumar A.A."/>
            <person name="Salojaervi J."/>
            <person name="Overmyer K."/>
            <person name="Hauser P.M."/>
            <person name="Pagni M."/>
        </authorList>
    </citation>
    <scope>NUCLEOTIDE SEQUENCE [LARGE SCALE GENOMIC DNA]</scope>
    <source>
        <strain evidence="15">PYCC 5710 / ATCC 11124 / CBS 356.35 / IMI 108563 / JCM 9778 / NBRC 8474</strain>
    </source>
</reference>
<evidence type="ECO:0000256" key="6">
    <source>
        <dbReference type="ARBA" id="ARBA00022676"/>
    </source>
</evidence>
<keyword evidence="10 12" id="KW-1133">Transmembrane helix</keyword>
<gene>
    <name evidence="14" type="ORF">TAPDE_000975</name>
</gene>
<evidence type="ECO:0000256" key="4">
    <source>
        <dbReference type="ARBA" id="ARBA00013795"/>
    </source>
</evidence>
<organism evidence="14 15">
    <name type="scientific">Taphrina deformans (strain PYCC 5710 / ATCC 11124 / CBS 356.35 / IMI 108563 / JCM 9778 / NBRC 8474)</name>
    <name type="common">Peach leaf curl fungus</name>
    <name type="synonym">Lalaria deformans</name>
    <dbReference type="NCBI Taxonomy" id="1097556"/>
    <lineage>
        <taxon>Eukaryota</taxon>
        <taxon>Fungi</taxon>
        <taxon>Dikarya</taxon>
        <taxon>Ascomycota</taxon>
        <taxon>Taphrinomycotina</taxon>
        <taxon>Taphrinomycetes</taxon>
        <taxon>Taphrinales</taxon>
        <taxon>Taphrinaceae</taxon>
        <taxon>Taphrina</taxon>
    </lineage>
</organism>
<dbReference type="EMBL" id="CAHR02000031">
    <property type="protein sequence ID" value="CCG81249.1"/>
    <property type="molecule type" value="Genomic_DNA"/>
</dbReference>
<dbReference type="EC" id="2.4.1.-" evidence="12"/>
<evidence type="ECO:0000256" key="7">
    <source>
        <dbReference type="ARBA" id="ARBA00022679"/>
    </source>
</evidence>
<comment type="caution">
    <text evidence="14">The sequence shown here is derived from an EMBL/GenBank/DDBJ whole genome shotgun (WGS) entry which is preliminary data.</text>
</comment>
<keyword evidence="5 12" id="KW-0337">GPI-anchor biosynthesis</keyword>
<keyword evidence="7 12" id="KW-0808">Transferase</keyword>
<dbReference type="OrthoDB" id="10252502at2759"/>
<evidence type="ECO:0000313" key="14">
    <source>
        <dbReference type="EMBL" id="CCG81249.1"/>
    </source>
</evidence>
<keyword evidence="9 12" id="KW-0256">Endoplasmic reticulum</keyword>
<dbReference type="AlphaFoldDB" id="R4XAF2"/>
<dbReference type="InterPro" id="IPR007315">
    <property type="entry name" value="PIG-V/Gpi18"/>
</dbReference>
<sequence>MEQDPDATSLSETPLPEFSVAVENTVRGGDEPRRKAPPRRGLQRMKSAMRAREVPVLELSIHFFAYKALLLMLALISSALGVYDSSSRLIEDGPLLNHWDSVYFTHIGSKGYVFEQEFAFGPLMPYSCRWIPPILLGTLCHYIAVIMFYRVSLQTTGSERISKVATLLHIISPAGIFLCTGYTEPMYAALTFAALSILHSHPYLAACLFGLSGLTRTTGIISALYFLPKRPEPLRMLKTAVYGGIVCLPWLSTQAYAYYLFCPDRPWCTNSPPFIYSFVQDQYWNVGFGRYFTLSNLPLFVLSAPMYLLCFLSLDFSLLSVQQGLLTFITFTSAHAQIITRMSSAFPRIYLYLAQMLLQDERRGIWSHVVVFFVLYGMIQAVLFGAFLPPA</sequence>
<feature type="transmembrane region" description="Helical" evidence="12">
    <location>
        <begin position="203"/>
        <end position="227"/>
    </location>
</feature>
<evidence type="ECO:0000256" key="12">
    <source>
        <dbReference type="RuleBase" id="RU363112"/>
    </source>
</evidence>
<name>R4XAF2_TAPDE</name>
<dbReference type="GO" id="GO:0031501">
    <property type="term" value="C:mannosyltransferase complex"/>
    <property type="evidence" value="ECO:0007669"/>
    <property type="project" value="TreeGrafter"/>
</dbReference>
<dbReference type="PANTHER" id="PTHR12468:SF2">
    <property type="entry name" value="GPI MANNOSYLTRANSFERASE 2"/>
    <property type="match status" value="1"/>
</dbReference>
<evidence type="ECO:0000256" key="9">
    <source>
        <dbReference type="ARBA" id="ARBA00022824"/>
    </source>
</evidence>
<dbReference type="PANTHER" id="PTHR12468">
    <property type="entry name" value="GPI MANNOSYLTRANSFERASE 2"/>
    <property type="match status" value="1"/>
</dbReference>
<comment type="caution">
    <text evidence="12">Lacks conserved residue(s) required for the propagation of feature annotation.</text>
</comment>
<feature type="region of interest" description="Disordered" evidence="13">
    <location>
        <begin position="22"/>
        <end position="44"/>
    </location>
</feature>
<evidence type="ECO:0000256" key="13">
    <source>
        <dbReference type="SAM" id="MobiDB-lite"/>
    </source>
</evidence>
<evidence type="ECO:0000256" key="1">
    <source>
        <dbReference type="ARBA" id="ARBA00004477"/>
    </source>
</evidence>
<dbReference type="UniPathway" id="UPA00196"/>
<dbReference type="VEuPathDB" id="FungiDB:TAPDE_000975"/>
<dbReference type="STRING" id="1097556.R4XAF2"/>
<dbReference type="GO" id="GO:0005789">
    <property type="term" value="C:endoplasmic reticulum membrane"/>
    <property type="evidence" value="ECO:0007669"/>
    <property type="project" value="UniProtKB-SubCell"/>
</dbReference>
<evidence type="ECO:0000256" key="3">
    <source>
        <dbReference type="ARBA" id="ARBA00008698"/>
    </source>
</evidence>